<keyword evidence="2" id="KW-1185">Reference proteome</keyword>
<gene>
    <name evidence="1" type="ORF">CEXT_286241</name>
</gene>
<accession>A0AAV4XLU2</accession>
<organism evidence="1 2">
    <name type="scientific">Caerostris extrusa</name>
    <name type="common">Bark spider</name>
    <name type="synonym">Caerostris bankana</name>
    <dbReference type="NCBI Taxonomy" id="172846"/>
    <lineage>
        <taxon>Eukaryota</taxon>
        <taxon>Metazoa</taxon>
        <taxon>Ecdysozoa</taxon>
        <taxon>Arthropoda</taxon>
        <taxon>Chelicerata</taxon>
        <taxon>Arachnida</taxon>
        <taxon>Araneae</taxon>
        <taxon>Araneomorphae</taxon>
        <taxon>Entelegynae</taxon>
        <taxon>Araneoidea</taxon>
        <taxon>Araneidae</taxon>
        <taxon>Caerostris</taxon>
    </lineage>
</organism>
<protein>
    <submittedName>
        <fullName evidence="1">Uncharacterized protein</fullName>
    </submittedName>
</protein>
<sequence length="135" mass="15889">MNSERAKSFIHPSIDQEYVLVTCKSLHHPWSLKPLKKNFFLIKWLSNRNDHHSNEFYVFHVPLSNLVPRVLIAKLCLLHFTPGGDDVTHGWCCQRFSPKWDKCQDTFIAIFIFLPRKRSTSGEDPKRERFFGTLC</sequence>
<proteinExistence type="predicted"/>
<dbReference type="Proteomes" id="UP001054945">
    <property type="component" value="Unassembled WGS sequence"/>
</dbReference>
<dbReference type="AlphaFoldDB" id="A0AAV4XLU2"/>
<reference evidence="1 2" key="1">
    <citation type="submission" date="2021-06" db="EMBL/GenBank/DDBJ databases">
        <title>Caerostris extrusa draft genome.</title>
        <authorList>
            <person name="Kono N."/>
            <person name="Arakawa K."/>
        </authorList>
    </citation>
    <scope>NUCLEOTIDE SEQUENCE [LARGE SCALE GENOMIC DNA]</scope>
</reference>
<name>A0AAV4XLU2_CAEEX</name>
<dbReference type="EMBL" id="BPLR01017821">
    <property type="protein sequence ID" value="GIY94774.1"/>
    <property type="molecule type" value="Genomic_DNA"/>
</dbReference>
<comment type="caution">
    <text evidence="1">The sequence shown here is derived from an EMBL/GenBank/DDBJ whole genome shotgun (WGS) entry which is preliminary data.</text>
</comment>
<evidence type="ECO:0000313" key="1">
    <source>
        <dbReference type="EMBL" id="GIY94774.1"/>
    </source>
</evidence>
<evidence type="ECO:0000313" key="2">
    <source>
        <dbReference type="Proteomes" id="UP001054945"/>
    </source>
</evidence>